<evidence type="ECO:0000313" key="3">
    <source>
        <dbReference type="Proteomes" id="UP001063166"/>
    </source>
</evidence>
<evidence type="ECO:0000313" key="2">
    <source>
        <dbReference type="EMBL" id="GLB42725.1"/>
    </source>
</evidence>
<dbReference type="OrthoDB" id="3235609at2759"/>
<name>A0A9P3PVD7_LYOSH</name>
<feature type="compositionally biased region" description="Low complexity" evidence="1">
    <location>
        <begin position="354"/>
        <end position="370"/>
    </location>
</feature>
<protein>
    <submittedName>
        <fullName evidence="2">Uncharacterized protein</fullName>
    </submittedName>
</protein>
<proteinExistence type="predicted"/>
<dbReference type="Proteomes" id="UP001063166">
    <property type="component" value="Unassembled WGS sequence"/>
</dbReference>
<feature type="compositionally biased region" description="Acidic residues" evidence="1">
    <location>
        <begin position="510"/>
        <end position="524"/>
    </location>
</feature>
<keyword evidence="3" id="KW-1185">Reference proteome</keyword>
<feature type="compositionally biased region" description="Basic and acidic residues" evidence="1">
    <location>
        <begin position="493"/>
        <end position="509"/>
    </location>
</feature>
<gene>
    <name evidence="2" type="ORF">LshimejAT787_1201740</name>
</gene>
<reference evidence="2" key="1">
    <citation type="submission" date="2022-07" db="EMBL/GenBank/DDBJ databases">
        <title>The genome of Lyophyllum shimeji provides insight into the initial evolution of ectomycorrhizal fungal genome.</title>
        <authorList>
            <person name="Kobayashi Y."/>
            <person name="Shibata T."/>
            <person name="Hirakawa H."/>
            <person name="Shigenobu S."/>
            <person name="Nishiyama T."/>
            <person name="Yamada A."/>
            <person name="Hasebe M."/>
            <person name="Kawaguchi M."/>
        </authorList>
    </citation>
    <scope>NUCLEOTIDE SEQUENCE</scope>
    <source>
        <strain evidence="2">AT787</strain>
    </source>
</reference>
<sequence>MIRDYYQVGGFQPHIILPNSFRYDDKKLSEFIVGDASPLRPKRNGYGGPIELILGIKPTGSSHLLLSEPQMRAIVQTFRLQYPRPPFATSPKFESLSPIYFHSVDEFATKLSFLKPKAAKNRTPTDNSQANKQFAMGDEGIQRGAFEHGRLLYHILQDPHFDLEKYSLSDASWTSSLLVYSFVFNTRADDTRHSSVRRTHPIVLDCGISQATIPELHLQGGTSKHLYFTNNKFMNAGGKKLAFQHDTTEELDGMVISARLKAFFEDYKNSRAGPMILLVHDEELSLNMLKNCGVDTTSWELGIKHLLGFGTSELRREPSPSRSYDPRRQHPGRRDSRREYDDRRTRPRERSRSPSRSSNPTPYPSSSRPPVDQRSSHRSPPPRLSGSSGGLPEHRQRTYAPVYVVDIQQQFKKLMQTATSSESVTKISQYLGLFDADGWNAGNESVMIIDVWRSMVSGPAIDEQRAFWNRKRDPGSRAPQAPPPTEAGALDYDSDRDPNEIRQETQQEVHDDDSDWGQSSDDDD</sequence>
<feature type="region of interest" description="Disordered" evidence="1">
    <location>
        <begin position="313"/>
        <end position="394"/>
    </location>
</feature>
<accession>A0A9P3PVD7</accession>
<organism evidence="2 3">
    <name type="scientific">Lyophyllum shimeji</name>
    <name type="common">Hon-shimeji</name>
    <name type="synonym">Tricholoma shimeji</name>
    <dbReference type="NCBI Taxonomy" id="47721"/>
    <lineage>
        <taxon>Eukaryota</taxon>
        <taxon>Fungi</taxon>
        <taxon>Dikarya</taxon>
        <taxon>Basidiomycota</taxon>
        <taxon>Agaricomycotina</taxon>
        <taxon>Agaricomycetes</taxon>
        <taxon>Agaricomycetidae</taxon>
        <taxon>Agaricales</taxon>
        <taxon>Tricholomatineae</taxon>
        <taxon>Lyophyllaceae</taxon>
        <taxon>Lyophyllum</taxon>
    </lineage>
</organism>
<dbReference type="EMBL" id="BRPK01000012">
    <property type="protein sequence ID" value="GLB42725.1"/>
    <property type="molecule type" value="Genomic_DNA"/>
</dbReference>
<evidence type="ECO:0000256" key="1">
    <source>
        <dbReference type="SAM" id="MobiDB-lite"/>
    </source>
</evidence>
<comment type="caution">
    <text evidence="2">The sequence shown here is derived from an EMBL/GenBank/DDBJ whole genome shotgun (WGS) entry which is preliminary data.</text>
</comment>
<feature type="compositionally biased region" description="Basic and acidic residues" evidence="1">
    <location>
        <begin position="313"/>
        <end position="352"/>
    </location>
</feature>
<dbReference type="AlphaFoldDB" id="A0A9P3PVD7"/>
<feature type="region of interest" description="Disordered" evidence="1">
    <location>
        <begin position="468"/>
        <end position="524"/>
    </location>
</feature>